<organism evidence="12 14">
    <name type="scientific">Leptospira perolatii</name>
    <dbReference type="NCBI Taxonomy" id="2023191"/>
    <lineage>
        <taxon>Bacteria</taxon>
        <taxon>Pseudomonadati</taxon>
        <taxon>Spirochaetota</taxon>
        <taxon>Spirochaetia</taxon>
        <taxon>Leptospirales</taxon>
        <taxon>Leptospiraceae</taxon>
        <taxon>Leptospira</taxon>
    </lineage>
</organism>
<evidence type="ECO:0000256" key="4">
    <source>
        <dbReference type="ARBA" id="ARBA00022692"/>
    </source>
</evidence>
<evidence type="ECO:0000256" key="5">
    <source>
        <dbReference type="ARBA" id="ARBA00022927"/>
    </source>
</evidence>
<dbReference type="PANTHER" id="PTHR30625">
    <property type="entry name" value="PROTEIN TOLQ"/>
    <property type="match status" value="1"/>
</dbReference>
<evidence type="ECO:0000256" key="2">
    <source>
        <dbReference type="ARBA" id="ARBA00022448"/>
    </source>
</evidence>
<evidence type="ECO:0000313" key="11">
    <source>
        <dbReference type="EMBL" id="PJZ70916.1"/>
    </source>
</evidence>
<evidence type="ECO:0000256" key="7">
    <source>
        <dbReference type="ARBA" id="ARBA00023136"/>
    </source>
</evidence>
<evidence type="ECO:0000313" key="13">
    <source>
        <dbReference type="Proteomes" id="UP000231962"/>
    </source>
</evidence>
<protein>
    <submittedName>
        <fullName evidence="12">TolQ transporter</fullName>
    </submittedName>
</protein>
<sequence length="159" mass="17719">MGIKNLWEEGGWVSVLILILSVWNLGTFLHIWSVLPKRRKDLLEQFSSQIDPEIWAEKLTLILFPLETRLAWIKHLAGISTMLGLLGTVLGISEAFSTLQEAGTVSLDAFAGGIRLALVTTILGLAVAIPSLFAYQFLKHRVLDLEREVLSWTKIPPSK</sequence>
<keyword evidence="4 9" id="KW-0812">Transmembrane</keyword>
<evidence type="ECO:0000256" key="1">
    <source>
        <dbReference type="ARBA" id="ARBA00004651"/>
    </source>
</evidence>
<keyword evidence="2 8" id="KW-0813">Transport</keyword>
<keyword evidence="6 9" id="KW-1133">Transmembrane helix</keyword>
<evidence type="ECO:0000313" key="14">
    <source>
        <dbReference type="Proteomes" id="UP000231990"/>
    </source>
</evidence>
<comment type="subcellular location">
    <subcellularLocation>
        <location evidence="1">Cell membrane</location>
        <topology evidence="1">Multi-pass membrane protein</topology>
    </subcellularLocation>
    <subcellularLocation>
        <location evidence="8">Membrane</location>
        <topology evidence="8">Multi-pass membrane protein</topology>
    </subcellularLocation>
</comment>
<feature type="domain" description="MotA/TolQ/ExbB proton channel" evidence="10">
    <location>
        <begin position="57"/>
        <end position="147"/>
    </location>
</feature>
<evidence type="ECO:0000256" key="8">
    <source>
        <dbReference type="RuleBase" id="RU004057"/>
    </source>
</evidence>
<dbReference type="AlphaFoldDB" id="A0A2M9ZPY6"/>
<dbReference type="Proteomes" id="UP000231990">
    <property type="component" value="Unassembled WGS sequence"/>
</dbReference>
<keyword evidence="7 9" id="KW-0472">Membrane</keyword>
<accession>A0A2M9ZPY6</accession>
<comment type="similarity">
    <text evidence="8">Belongs to the exbB/tolQ family.</text>
</comment>
<dbReference type="GO" id="GO:0005886">
    <property type="term" value="C:plasma membrane"/>
    <property type="evidence" value="ECO:0007669"/>
    <property type="project" value="UniProtKB-SubCell"/>
</dbReference>
<dbReference type="EMBL" id="NPDY01000002">
    <property type="protein sequence ID" value="PJZ70916.1"/>
    <property type="molecule type" value="Genomic_DNA"/>
</dbReference>
<keyword evidence="13" id="KW-1185">Reference proteome</keyword>
<dbReference type="InterPro" id="IPR002898">
    <property type="entry name" value="MotA_ExbB_proton_chnl"/>
</dbReference>
<keyword evidence="3" id="KW-1003">Cell membrane</keyword>
<evidence type="ECO:0000256" key="6">
    <source>
        <dbReference type="ARBA" id="ARBA00022989"/>
    </source>
</evidence>
<name>A0A2M9ZPY6_9LEPT</name>
<evidence type="ECO:0000256" key="9">
    <source>
        <dbReference type="SAM" id="Phobius"/>
    </source>
</evidence>
<dbReference type="EMBL" id="NPDZ01000003">
    <property type="protein sequence ID" value="PJZ74039.1"/>
    <property type="molecule type" value="Genomic_DNA"/>
</dbReference>
<evidence type="ECO:0000256" key="3">
    <source>
        <dbReference type="ARBA" id="ARBA00022475"/>
    </source>
</evidence>
<reference evidence="13 14" key="1">
    <citation type="submission" date="2017-07" db="EMBL/GenBank/DDBJ databases">
        <title>Leptospira spp. isolated from tropical soils.</title>
        <authorList>
            <person name="Thibeaux R."/>
            <person name="Iraola G."/>
            <person name="Ferres I."/>
            <person name="Bierque E."/>
            <person name="Girault D."/>
            <person name="Soupe-Gilbert M.-E."/>
            <person name="Picardeau M."/>
            <person name="Goarant C."/>
        </authorList>
    </citation>
    <scope>NUCLEOTIDE SEQUENCE [LARGE SCALE GENOMIC DNA]</scope>
    <source>
        <strain evidence="12 14">FH1-B-B1</strain>
        <strain evidence="11 13">FH1-B-C1</strain>
    </source>
</reference>
<evidence type="ECO:0000313" key="12">
    <source>
        <dbReference type="EMBL" id="PJZ74039.1"/>
    </source>
</evidence>
<gene>
    <name evidence="11" type="ORF">CH360_03655</name>
    <name evidence="12" type="ORF">CH373_06795</name>
</gene>
<comment type="caution">
    <text evidence="12">The sequence shown here is derived from an EMBL/GenBank/DDBJ whole genome shotgun (WGS) entry which is preliminary data.</text>
</comment>
<dbReference type="GO" id="GO:0017038">
    <property type="term" value="P:protein import"/>
    <property type="evidence" value="ECO:0007669"/>
    <property type="project" value="TreeGrafter"/>
</dbReference>
<feature type="transmembrane region" description="Helical" evidence="9">
    <location>
        <begin position="116"/>
        <end position="138"/>
    </location>
</feature>
<proteinExistence type="inferred from homology"/>
<dbReference type="RefSeq" id="WP_100712919.1">
    <property type="nucleotide sequence ID" value="NZ_NPDY01000002.1"/>
</dbReference>
<dbReference type="Pfam" id="PF01618">
    <property type="entry name" value="MotA_ExbB"/>
    <property type="match status" value="1"/>
</dbReference>
<feature type="transmembrane region" description="Helical" evidence="9">
    <location>
        <begin position="12"/>
        <end position="35"/>
    </location>
</feature>
<dbReference type="InterPro" id="IPR050790">
    <property type="entry name" value="ExbB/TolQ_transport"/>
</dbReference>
<keyword evidence="5 8" id="KW-0653">Protein transport</keyword>
<dbReference type="PANTHER" id="PTHR30625:SF15">
    <property type="entry name" value="BIOPOLYMER TRANSPORT PROTEIN EXBB"/>
    <property type="match status" value="1"/>
</dbReference>
<evidence type="ECO:0000259" key="10">
    <source>
        <dbReference type="Pfam" id="PF01618"/>
    </source>
</evidence>
<feature type="transmembrane region" description="Helical" evidence="9">
    <location>
        <begin position="76"/>
        <end position="96"/>
    </location>
</feature>
<dbReference type="Proteomes" id="UP000231962">
    <property type="component" value="Unassembled WGS sequence"/>
</dbReference>
<dbReference type="OrthoDB" id="4045at2"/>